<dbReference type="AlphaFoldDB" id="A0A8W8N0J6"/>
<keyword evidence="1" id="KW-0812">Transmembrane</keyword>
<feature type="transmembrane region" description="Helical" evidence="1">
    <location>
        <begin position="467"/>
        <end position="489"/>
    </location>
</feature>
<dbReference type="Proteomes" id="UP000005408">
    <property type="component" value="Unassembled WGS sequence"/>
</dbReference>
<evidence type="ECO:0008006" key="5">
    <source>
        <dbReference type="Google" id="ProtNLM"/>
    </source>
</evidence>
<feature type="signal peptide" evidence="2">
    <location>
        <begin position="1"/>
        <end position="17"/>
    </location>
</feature>
<dbReference type="OMA" id="SADANIY"/>
<feature type="chain" id="PRO_5036503674" description="Ig-like domain-containing protein" evidence="2">
    <location>
        <begin position="18"/>
        <end position="619"/>
    </location>
</feature>
<protein>
    <recommendedName>
        <fullName evidence="5">Ig-like domain-containing protein</fullName>
    </recommendedName>
</protein>
<evidence type="ECO:0000256" key="2">
    <source>
        <dbReference type="SAM" id="SignalP"/>
    </source>
</evidence>
<evidence type="ECO:0000313" key="4">
    <source>
        <dbReference type="Proteomes" id="UP000005408"/>
    </source>
</evidence>
<evidence type="ECO:0000256" key="1">
    <source>
        <dbReference type="SAM" id="Phobius"/>
    </source>
</evidence>
<organism evidence="3 4">
    <name type="scientific">Magallana gigas</name>
    <name type="common">Pacific oyster</name>
    <name type="synonym">Crassostrea gigas</name>
    <dbReference type="NCBI Taxonomy" id="29159"/>
    <lineage>
        <taxon>Eukaryota</taxon>
        <taxon>Metazoa</taxon>
        <taxon>Spiralia</taxon>
        <taxon>Lophotrochozoa</taxon>
        <taxon>Mollusca</taxon>
        <taxon>Bivalvia</taxon>
        <taxon>Autobranchia</taxon>
        <taxon>Pteriomorphia</taxon>
        <taxon>Ostreida</taxon>
        <taxon>Ostreoidea</taxon>
        <taxon>Ostreidae</taxon>
        <taxon>Magallana</taxon>
    </lineage>
</organism>
<dbReference type="EnsemblMetazoa" id="G4795.2">
    <property type="protein sequence ID" value="G4795.2:cds"/>
    <property type="gene ID" value="G4795"/>
</dbReference>
<reference evidence="3" key="1">
    <citation type="submission" date="2022-08" db="UniProtKB">
        <authorList>
            <consortium name="EnsemblMetazoa"/>
        </authorList>
    </citation>
    <scope>IDENTIFICATION</scope>
    <source>
        <strain evidence="3">05x7-T-G4-1.051#20</strain>
    </source>
</reference>
<keyword evidence="4" id="KW-1185">Reference proteome</keyword>
<keyword evidence="1" id="KW-1133">Transmembrane helix</keyword>
<sequence length="619" mass="70433">MDLLTLVLLLCIYQTTADNGFSVQVRASIKSIIPGKNFSIDCNIFVMNDIDYLELKGEFLLRQNHNIIRPIKVIIGDTTSATKKYKWTLINNCTDESQNRTCMTLRLEVFNTSLSDEGIYSCYVTLHSQTKQESVNLYTNKTENVSNYVIVRQTEAPVSLIPHHCCKYGFGVFEEESLLNRIQLRPNESAYYPLSKAFYTNKGCTNIFNPWVSFEGCYNYTIDELEEVDCTTISVTKCFTGNRSLPLIGITRNERCILLDQSLQDLAEKVSYYYCGKENTDSGKYIKLFSIIDSTRIPTFIAKNESSCNATYIELDKNELWGFPCSDSQRCSAFCLQQDGSNATYHGYIRWKKATDTCNRLNKSLPGINSNFLNTTLDKNNNTLICLAVYQTSSIVFRPVIKQVTNINSVTAVQPRNSARNLPFLCRVITDSEKPRPCVSTSETENKDTGVLTKTNRPLDQRNIKQIIIIAPSAVGFLLIVVVVSCVIHRIKKKGKIQRDQQIINTGVLYKKHIYSHKVDTEEAEPVSENIKREPDNNIDQFEEDYSKLHSADKNEFNKMYLDDEYAMTEGGCEYDVLNSKRENQEASADANIYDRTNNSVSGIYDTTLQTPDNDTYNL</sequence>
<keyword evidence="1" id="KW-0472">Membrane</keyword>
<name>A0A8W8N0J6_MAGGI</name>
<proteinExistence type="predicted"/>
<evidence type="ECO:0000313" key="3">
    <source>
        <dbReference type="EnsemblMetazoa" id="G4795.2:cds"/>
    </source>
</evidence>
<accession>A0A8W8N0J6</accession>
<keyword evidence="2" id="KW-0732">Signal</keyword>
<dbReference type="OrthoDB" id="6205684at2759"/>